<evidence type="ECO:0000313" key="6">
    <source>
        <dbReference type="EMBL" id="CAK9010091.1"/>
    </source>
</evidence>
<dbReference type="Proteomes" id="UP001642484">
    <property type="component" value="Unassembled WGS sequence"/>
</dbReference>
<comment type="similarity">
    <text evidence="2">Belongs to the SAP domain-containing ribonucleoprotein family.</text>
</comment>
<keyword evidence="4" id="KW-0732">Signal</keyword>
<feature type="signal peptide" evidence="4">
    <location>
        <begin position="1"/>
        <end position="27"/>
    </location>
</feature>
<organism evidence="6 7">
    <name type="scientific">Durusdinium trenchii</name>
    <dbReference type="NCBI Taxonomy" id="1381693"/>
    <lineage>
        <taxon>Eukaryota</taxon>
        <taxon>Sar</taxon>
        <taxon>Alveolata</taxon>
        <taxon>Dinophyceae</taxon>
        <taxon>Suessiales</taxon>
        <taxon>Symbiodiniaceae</taxon>
        <taxon>Durusdinium</taxon>
    </lineage>
</organism>
<name>A0ABP0J6V7_9DINO</name>
<evidence type="ECO:0000259" key="5">
    <source>
        <dbReference type="PROSITE" id="PS50800"/>
    </source>
</evidence>
<dbReference type="InterPro" id="IPR003034">
    <property type="entry name" value="SAP_dom"/>
</dbReference>
<dbReference type="EMBL" id="CAXAMN010004570">
    <property type="protein sequence ID" value="CAK9010091.1"/>
    <property type="molecule type" value="Genomic_DNA"/>
</dbReference>
<evidence type="ECO:0000313" key="7">
    <source>
        <dbReference type="Proteomes" id="UP001642484"/>
    </source>
</evidence>
<dbReference type="Gene3D" id="1.10.720.30">
    <property type="entry name" value="SAP domain"/>
    <property type="match status" value="1"/>
</dbReference>
<comment type="caution">
    <text evidence="6">The sequence shown here is derived from an EMBL/GenBank/DDBJ whole genome shotgun (WGS) entry which is preliminary data.</text>
</comment>
<accession>A0ABP0J6V7</accession>
<evidence type="ECO:0000256" key="1">
    <source>
        <dbReference type="ARBA" id="ARBA00022553"/>
    </source>
</evidence>
<dbReference type="PANTHER" id="PTHR46551">
    <property type="entry name" value="SAP DOMAIN-CONTAINING RIBONUCLEOPROTEIN"/>
    <property type="match status" value="1"/>
</dbReference>
<proteinExistence type="inferred from homology"/>
<dbReference type="InterPro" id="IPR052240">
    <property type="entry name" value="SAP_domain_ribonucleoprotein"/>
</dbReference>
<dbReference type="SMART" id="SM00513">
    <property type="entry name" value="SAP"/>
    <property type="match status" value="1"/>
</dbReference>
<dbReference type="Pfam" id="PF02037">
    <property type="entry name" value="SAP"/>
    <property type="match status" value="1"/>
</dbReference>
<protein>
    <recommendedName>
        <fullName evidence="5">SAP domain-containing protein</fullName>
    </recommendedName>
</protein>
<evidence type="ECO:0000256" key="4">
    <source>
        <dbReference type="SAM" id="SignalP"/>
    </source>
</evidence>
<keyword evidence="1" id="KW-0597">Phosphoprotein</keyword>
<feature type="region of interest" description="Disordered" evidence="3">
    <location>
        <begin position="126"/>
        <end position="165"/>
    </location>
</feature>
<gene>
    <name evidence="6" type="ORF">CCMP2556_LOCUS9944</name>
</gene>
<feature type="domain" description="SAP" evidence="5">
    <location>
        <begin position="50"/>
        <end position="84"/>
    </location>
</feature>
<sequence length="165" mass="18149">MVSQHSPLRRLLGLLLVLWILQELCITFVTPSVTRCRHRTVHHVRLRAGYESMTVQDLKAELKSRGLTVTGRKSVLIQRLAEDDTADAEEEEVGVDSATEMPYLDDQGLLPNGSYMCLDGAARTGDWKKAKRPAGEQDNQLSGATPPESSGSIDEGMVNHSKFSG</sequence>
<reference evidence="6 7" key="1">
    <citation type="submission" date="2024-02" db="EMBL/GenBank/DDBJ databases">
        <authorList>
            <person name="Chen Y."/>
            <person name="Shah S."/>
            <person name="Dougan E. K."/>
            <person name="Thang M."/>
            <person name="Chan C."/>
        </authorList>
    </citation>
    <scope>NUCLEOTIDE SEQUENCE [LARGE SCALE GENOMIC DNA]</scope>
</reference>
<dbReference type="PROSITE" id="PS50800">
    <property type="entry name" value="SAP"/>
    <property type="match status" value="1"/>
</dbReference>
<dbReference type="SUPFAM" id="SSF68906">
    <property type="entry name" value="SAP domain"/>
    <property type="match status" value="1"/>
</dbReference>
<feature type="compositionally biased region" description="Polar residues" evidence="3">
    <location>
        <begin position="137"/>
        <end position="152"/>
    </location>
</feature>
<dbReference type="PANTHER" id="PTHR46551:SF1">
    <property type="entry name" value="SAP DOMAIN-CONTAINING RIBONUCLEOPROTEIN"/>
    <property type="match status" value="1"/>
</dbReference>
<evidence type="ECO:0000256" key="3">
    <source>
        <dbReference type="SAM" id="MobiDB-lite"/>
    </source>
</evidence>
<evidence type="ECO:0000256" key="2">
    <source>
        <dbReference type="ARBA" id="ARBA00046328"/>
    </source>
</evidence>
<dbReference type="InterPro" id="IPR036361">
    <property type="entry name" value="SAP_dom_sf"/>
</dbReference>
<feature type="chain" id="PRO_5045588157" description="SAP domain-containing protein" evidence="4">
    <location>
        <begin position="28"/>
        <end position="165"/>
    </location>
</feature>
<keyword evidence="7" id="KW-1185">Reference proteome</keyword>